<dbReference type="InterPro" id="IPR036873">
    <property type="entry name" value="Rhodanese-like_dom_sf"/>
</dbReference>
<dbReference type="PRINTS" id="PR00778">
    <property type="entry name" value="HTHARSR"/>
</dbReference>
<dbReference type="InterPro" id="IPR036390">
    <property type="entry name" value="WH_DNA-bd_sf"/>
</dbReference>
<dbReference type="InterPro" id="IPR036388">
    <property type="entry name" value="WH-like_DNA-bd_sf"/>
</dbReference>
<dbReference type="AlphaFoldDB" id="A0A7X1AYQ6"/>
<dbReference type="Proteomes" id="UP000525652">
    <property type="component" value="Unassembled WGS sequence"/>
</dbReference>
<dbReference type="Gene3D" id="3.40.250.10">
    <property type="entry name" value="Rhodanese-like domain"/>
    <property type="match status" value="1"/>
</dbReference>
<keyword evidence="1" id="KW-0805">Transcription regulation</keyword>
<dbReference type="PROSITE" id="PS50987">
    <property type="entry name" value="HTH_ARSR_2"/>
    <property type="match status" value="1"/>
</dbReference>
<evidence type="ECO:0000313" key="7">
    <source>
        <dbReference type="Proteomes" id="UP000525652"/>
    </source>
</evidence>
<dbReference type="NCBIfam" id="NF033788">
    <property type="entry name" value="HTH_metalloreg"/>
    <property type="match status" value="1"/>
</dbReference>
<dbReference type="InterPro" id="IPR001845">
    <property type="entry name" value="HTH_ArsR_DNA-bd_dom"/>
</dbReference>
<dbReference type="PANTHER" id="PTHR43132:SF2">
    <property type="entry name" value="ARSENICAL RESISTANCE OPERON REPRESSOR ARSR-RELATED"/>
    <property type="match status" value="1"/>
</dbReference>
<keyword evidence="2" id="KW-0238">DNA-binding</keyword>
<dbReference type="SMART" id="SM00450">
    <property type="entry name" value="RHOD"/>
    <property type="match status" value="1"/>
</dbReference>
<dbReference type="RefSeq" id="WP_185693046.1">
    <property type="nucleotide sequence ID" value="NZ_JACHVA010000086.1"/>
</dbReference>
<evidence type="ECO:0000259" key="5">
    <source>
        <dbReference type="PROSITE" id="PS50987"/>
    </source>
</evidence>
<comment type="caution">
    <text evidence="6">The sequence shown here is derived from an EMBL/GenBank/DDBJ whole genome shotgun (WGS) entry which is preliminary data.</text>
</comment>
<evidence type="ECO:0000313" key="6">
    <source>
        <dbReference type="EMBL" id="MBC2602357.1"/>
    </source>
</evidence>
<keyword evidence="7" id="KW-1185">Reference proteome</keyword>
<evidence type="ECO:0000259" key="4">
    <source>
        <dbReference type="PROSITE" id="PS50206"/>
    </source>
</evidence>
<proteinExistence type="predicted"/>
<dbReference type="SUPFAM" id="SSF46785">
    <property type="entry name" value="Winged helix' DNA-binding domain"/>
    <property type="match status" value="1"/>
</dbReference>
<dbReference type="PROSITE" id="PS50206">
    <property type="entry name" value="RHODANESE_3"/>
    <property type="match status" value="1"/>
</dbReference>
<evidence type="ECO:0000256" key="1">
    <source>
        <dbReference type="ARBA" id="ARBA00023015"/>
    </source>
</evidence>
<dbReference type="CDD" id="cd00090">
    <property type="entry name" value="HTH_ARSR"/>
    <property type="match status" value="1"/>
</dbReference>
<dbReference type="Pfam" id="PF01022">
    <property type="entry name" value="HTH_5"/>
    <property type="match status" value="1"/>
</dbReference>
<dbReference type="SMART" id="SM00418">
    <property type="entry name" value="HTH_ARSR"/>
    <property type="match status" value="1"/>
</dbReference>
<keyword evidence="3" id="KW-0804">Transcription</keyword>
<feature type="domain" description="Rhodanese" evidence="4">
    <location>
        <begin position="125"/>
        <end position="215"/>
    </location>
</feature>
<organism evidence="6 7">
    <name type="scientific">Puniceicoccus vermicola</name>
    <dbReference type="NCBI Taxonomy" id="388746"/>
    <lineage>
        <taxon>Bacteria</taxon>
        <taxon>Pseudomonadati</taxon>
        <taxon>Verrucomicrobiota</taxon>
        <taxon>Opitutia</taxon>
        <taxon>Puniceicoccales</taxon>
        <taxon>Puniceicoccaceae</taxon>
        <taxon>Puniceicoccus</taxon>
    </lineage>
</organism>
<dbReference type="GO" id="GO:0003677">
    <property type="term" value="F:DNA binding"/>
    <property type="evidence" value="ECO:0007669"/>
    <property type="project" value="UniProtKB-KW"/>
</dbReference>
<dbReference type="InterPro" id="IPR051011">
    <property type="entry name" value="Metal_resp_trans_reg"/>
</dbReference>
<accession>A0A7X1AYQ6</accession>
<gene>
    <name evidence="6" type="ORF">H5P30_11265</name>
</gene>
<dbReference type="PANTHER" id="PTHR43132">
    <property type="entry name" value="ARSENICAL RESISTANCE OPERON REPRESSOR ARSR-RELATED"/>
    <property type="match status" value="1"/>
</dbReference>
<reference evidence="6 7" key="1">
    <citation type="submission" date="2020-07" db="EMBL/GenBank/DDBJ databases">
        <authorList>
            <person name="Feng X."/>
        </authorList>
    </citation>
    <scope>NUCLEOTIDE SEQUENCE [LARGE SCALE GENOMIC DNA]</scope>
    <source>
        <strain evidence="6 7">JCM14086</strain>
    </source>
</reference>
<dbReference type="GO" id="GO:0003700">
    <property type="term" value="F:DNA-binding transcription factor activity"/>
    <property type="evidence" value="ECO:0007669"/>
    <property type="project" value="InterPro"/>
</dbReference>
<evidence type="ECO:0000256" key="2">
    <source>
        <dbReference type="ARBA" id="ARBA00023125"/>
    </source>
</evidence>
<dbReference type="InterPro" id="IPR011991">
    <property type="entry name" value="ArsR-like_HTH"/>
</dbReference>
<dbReference type="Gene3D" id="1.10.10.10">
    <property type="entry name" value="Winged helix-like DNA-binding domain superfamily/Winged helix DNA-binding domain"/>
    <property type="match status" value="1"/>
</dbReference>
<dbReference type="EMBL" id="JACHVA010000086">
    <property type="protein sequence ID" value="MBC2602357.1"/>
    <property type="molecule type" value="Genomic_DNA"/>
</dbReference>
<sequence length="225" mass="25062">MSRLHHRQTAQLCQALASPPRLHLLNLLAQCPWTVGELASETGGSIASVSAHLKPLRTSGLIESEKVGREVFCQVKAPEVFELLSTASRVAETLDPSLREAGRIADEDPYLYRETDMDRLIRDVRDAQIHLLDFRTEREFHHGHVPGAQSLPFTQLSKNSIDRFDPQRPAVGYCRGPWCAKALESVETLNDFGLPTQRLRLGVLEWRASVGDLTPGDSYPDPSLS</sequence>
<feature type="domain" description="HTH arsR-type" evidence="5">
    <location>
        <begin position="1"/>
        <end position="95"/>
    </location>
</feature>
<protein>
    <submittedName>
        <fullName evidence="6">Metalloregulator ArsR/SmtB family transcription factor</fullName>
    </submittedName>
</protein>
<dbReference type="InterPro" id="IPR001763">
    <property type="entry name" value="Rhodanese-like_dom"/>
</dbReference>
<evidence type="ECO:0000256" key="3">
    <source>
        <dbReference type="ARBA" id="ARBA00023163"/>
    </source>
</evidence>
<dbReference type="SUPFAM" id="SSF52821">
    <property type="entry name" value="Rhodanese/Cell cycle control phosphatase"/>
    <property type="match status" value="1"/>
</dbReference>
<dbReference type="Pfam" id="PF00581">
    <property type="entry name" value="Rhodanese"/>
    <property type="match status" value="1"/>
</dbReference>
<name>A0A7X1AYQ6_9BACT</name>